<evidence type="ECO:0000313" key="1">
    <source>
        <dbReference type="EMBL" id="GAA5102492.1"/>
    </source>
</evidence>
<accession>A0ABP9MUT3</accession>
<keyword evidence="2" id="KW-1185">Reference proteome</keyword>
<gene>
    <name evidence="1" type="ORF">GCM10023210_43520</name>
</gene>
<evidence type="ECO:0000313" key="2">
    <source>
        <dbReference type="Proteomes" id="UP001500353"/>
    </source>
</evidence>
<evidence type="ECO:0008006" key="3">
    <source>
        <dbReference type="Google" id="ProtNLM"/>
    </source>
</evidence>
<proteinExistence type="predicted"/>
<comment type="caution">
    <text evidence="1">The sequence shown here is derived from an EMBL/GenBank/DDBJ whole genome shotgun (WGS) entry which is preliminary data.</text>
</comment>
<dbReference type="Proteomes" id="UP001500353">
    <property type="component" value="Unassembled WGS sequence"/>
</dbReference>
<protein>
    <recommendedName>
        <fullName evidence="3">Organic solvent tolerance-like N-terminal domain-containing protein</fullName>
    </recommendedName>
</protein>
<sequence length="182" mass="20863">MALLLLFLFSVVLVNAQSFYYVKDTKITIDESTIFYVADSGQVNQARLRDFEGQNLTKNQPLNKTGQLAVNNKHSKLKKSKNQQISKSSKKRTEKIQRSESIENIKSFPSDFFSSYQKGIAISATASNIEYNSKFLIENTTLKSLQGYSSDTNSETINNRFLFLNDYHLCQYMTRPPPLELY</sequence>
<dbReference type="EMBL" id="BAABHX010000012">
    <property type="protein sequence ID" value="GAA5102492.1"/>
    <property type="molecule type" value="Genomic_DNA"/>
</dbReference>
<reference evidence="2" key="1">
    <citation type="journal article" date="2019" name="Int. J. Syst. Evol. Microbiol.">
        <title>The Global Catalogue of Microorganisms (GCM) 10K type strain sequencing project: providing services to taxonomists for standard genome sequencing and annotation.</title>
        <authorList>
            <consortium name="The Broad Institute Genomics Platform"/>
            <consortium name="The Broad Institute Genome Sequencing Center for Infectious Disease"/>
            <person name="Wu L."/>
            <person name="Ma J."/>
        </authorList>
    </citation>
    <scope>NUCLEOTIDE SEQUENCE [LARGE SCALE GENOMIC DNA]</scope>
    <source>
        <strain evidence="2">JCM 18019</strain>
    </source>
</reference>
<name>A0ABP9MUT3_9FLAO</name>
<organism evidence="1 2">
    <name type="scientific">Chryseobacterium ginsengisoli</name>
    <dbReference type="NCBI Taxonomy" id="363853"/>
    <lineage>
        <taxon>Bacteria</taxon>
        <taxon>Pseudomonadati</taxon>
        <taxon>Bacteroidota</taxon>
        <taxon>Flavobacteriia</taxon>
        <taxon>Flavobacteriales</taxon>
        <taxon>Weeksellaceae</taxon>
        <taxon>Chryseobacterium group</taxon>
        <taxon>Chryseobacterium</taxon>
    </lineage>
</organism>